<dbReference type="OrthoDB" id="158004at2"/>
<dbReference type="InterPro" id="IPR008972">
    <property type="entry name" value="Cupredoxin"/>
</dbReference>
<protein>
    <recommendedName>
        <fullName evidence="4">Blue (type 1) copper domain-containing protein</fullName>
    </recommendedName>
</protein>
<dbReference type="Proteomes" id="UP000290365">
    <property type="component" value="Chromosome"/>
</dbReference>
<evidence type="ECO:0000256" key="3">
    <source>
        <dbReference type="SAM" id="Phobius"/>
    </source>
</evidence>
<keyword evidence="2" id="KW-0186">Copper</keyword>
<dbReference type="Pfam" id="PF00127">
    <property type="entry name" value="Copper-bind"/>
    <property type="match status" value="1"/>
</dbReference>
<keyword evidence="6" id="KW-1185">Reference proteome</keyword>
<keyword evidence="3" id="KW-1133">Transmembrane helix</keyword>
<dbReference type="AlphaFoldDB" id="A0A4P6K2D4"/>
<dbReference type="PANTHER" id="PTHR36507:SF1">
    <property type="entry name" value="BLL1555 PROTEIN"/>
    <property type="match status" value="1"/>
</dbReference>
<reference evidence="5 6" key="1">
    <citation type="submission" date="2019-01" db="EMBL/GenBank/DDBJ databases">
        <title>Ktedonosporobacter rubrisoli SCAWS-G2.</title>
        <authorList>
            <person name="Huang Y."/>
            <person name="Yan B."/>
        </authorList>
    </citation>
    <scope>NUCLEOTIDE SEQUENCE [LARGE SCALE GENOMIC DNA]</scope>
    <source>
        <strain evidence="5 6">SCAWS-G2</strain>
    </source>
</reference>
<keyword evidence="3" id="KW-0812">Transmembrane</keyword>
<dbReference type="PANTHER" id="PTHR36507">
    <property type="entry name" value="BLL1555 PROTEIN"/>
    <property type="match status" value="1"/>
</dbReference>
<dbReference type="SUPFAM" id="SSF49503">
    <property type="entry name" value="Cupredoxins"/>
    <property type="match status" value="1"/>
</dbReference>
<name>A0A4P6K2D4_KTERU</name>
<dbReference type="InterPro" id="IPR052721">
    <property type="entry name" value="ET_Amicyanin"/>
</dbReference>
<evidence type="ECO:0000259" key="4">
    <source>
        <dbReference type="Pfam" id="PF00127"/>
    </source>
</evidence>
<keyword evidence="1" id="KW-0479">Metal-binding</keyword>
<dbReference type="Gene3D" id="2.60.40.420">
    <property type="entry name" value="Cupredoxins - blue copper proteins"/>
    <property type="match status" value="1"/>
</dbReference>
<feature type="transmembrane region" description="Helical" evidence="3">
    <location>
        <begin position="37"/>
        <end position="56"/>
    </location>
</feature>
<dbReference type="GO" id="GO:0009055">
    <property type="term" value="F:electron transfer activity"/>
    <property type="evidence" value="ECO:0007669"/>
    <property type="project" value="InterPro"/>
</dbReference>
<keyword evidence="3" id="KW-0472">Membrane</keyword>
<organism evidence="5 6">
    <name type="scientific">Ktedonosporobacter rubrisoli</name>
    <dbReference type="NCBI Taxonomy" id="2509675"/>
    <lineage>
        <taxon>Bacteria</taxon>
        <taxon>Bacillati</taxon>
        <taxon>Chloroflexota</taxon>
        <taxon>Ktedonobacteria</taxon>
        <taxon>Ktedonobacterales</taxon>
        <taxon>Ktedonosporobacteraceae</taxon>
        <taxon>Ktedonosporobacter</taxon>
    </lineage>
</organism>
<evidence type="ECO:0000313" key="6">
    <source>
        <dbReference type="Proteomes" id="UP000290365"/>
    </source>
</evidence>
<dbReference type="GO" id="GO:0005507">
    <property type="term" value="F:copper ion binding"/>
    <property type="evidence" value="ECO:0007669"/>
    <property type="project" value="InterPro"/>
</dbReference>
<dbReference type="InterPro" id="IPR000923">
    <property type="entry name" value="BlueCu_1"/>
</dbReference>
<evidence type="ECO:0000256" key="2">
    <source>
        <dbReference type="ARBA" id="ARBA00023008"/>
    </source>
</evidence>
<sequence>MVNFGQAAVGIILLLIVVGGLLYLFYSRTNAVEKTGYGSLIMLALVSLMIPTFWIMESNNQDTAKVTQFENAVQSGMQLYAQYCVQNCYGIKDNKIVNATYNGYPLEQFKAMTDADVQRIISAGIYNPAAPPPPNPNLIQKSDQYGGALLSDYVNYLFDFIRSSDPSYLAKNGYPTNLNGFAKLPSYLQSSNQQQYQAAVTYASLGQFGKAVDMTNQKEVTIDMVNPGENGATCESKTACYAAINVKVKVGTVITWVNKTSVGHTVTAIEGQDTSKAAPNVFDSGLTTLIPTNGKFSYTVTKAAYDLNADHSVTYYCRVHPDMLGRLEIVE</sequence>
<dbReference type="KEGG" id="kbs:EPA93_42505"/>
<evidence type="ECO:0000313" key="5">
    <source>
        <dbReference type="EMBL" id="QBD82299.1"/>
    </source>
</evidence>
<gene>
    <name evidence="5" type="ORF">EPA93_42505</name>
</gene>
<proteinExistence type="predicted"/>
<dbReference type="RefSeq" id="WP_129893368.1">
    <property type="nucleotide sequence ID" value="NZ_CP035758.1"/>
</dbReference>
<dbReference type="EMBL" id="CP035758">
    <property type="protein sequence ID" value="QBD82299.1"/>
    <property type="molecule type" value="Genomic_DNA"/>
</dbReference>
<feature type="domain" description="Blue (type 1) copper" evidence="4">
    <location>
        <begin position="238"/>
        <end position="327"/>
    </location>
</feature>
<accession>A0A4P6K2D4</accession>
<evidence type="ECO:0000256" key="1">
    <source>
        <dbReference type="ARBA" id="ARBA00022723"/>
    </source>
</evidence>
<feature type="transmembrane region" description="Helical" evidence="3">
    <location>
        <begin position="6"/>
        <end position="25"/>
    </location>
</feature>